<dbReference type="InterPro" id="IPR050474">
    <property type="entry name" value="Hel308_SKI2-like"/>
</dbReference>
<dbReference type="SMART" id="SM00487">
    <property type="entry name" value="DEXDc"/>
    <property type="match status" value="1"/>
</dbReference>
<evidence type="ECO:0000256" key="2">
    <source>
        <dbReference type="ARBA" id="ARBA00022801"/>
    </source>
</evidence>
<dbReference type="InterPro" id="IPR027417">
    <property type="entry name" value="P-loop_NTPase"/>
</dbReference>
<dbReference type="EMBL" id="PXYL01000038">
    <property type="protein sequence ID" value="PSJ51436.1"/>
    <property type="molecule type" value="Genomic_DNA"/>
</dbReference>
<dbReference type="RefSeq" id="WP_106727555.1">
    <property type="nucleotide sequence ID" value="NZ_PXYL01000038.1"/>
</dbReference>
<sequence>MNLGDLQSWLLAEGLRDDLDKIVRLTVRSDLDNLVEEPDEPTAEGIEWQRLVLAGSILARSEARADQEAALRIAVAAITLTEDRVVRDAGAVLLGKLSNFRAVSLAVGRELVARGLDERLGVALRIESQRREMDRSILVETTGTWMQVNDFQQRFWTNASRASWLSASAPTASGKTFLVLQWLIDQIGAAEAAVAIYLAPTRALVSEIETNLQGLLGDSKNIAVSSLPLRSKYDAARAGGSRLVLVLTQERMHLLANVLGDTFLVDLLIVDEAHKIGDDGRGVILQDAIERSARTNPKMKLVFISPATQNPEELLADAPEGIATSAVDSDAPTVLQNLILAKQVPGKPKRWTLETKQADATIPIGTLKLANTPASSIKRLAFIAAAAGERGGTLVYANGAADSEDIADLIFQLQSKPEPKSVDPELAALAELARKGVHPHFRLAPLVERGVAFHFGNMPSLLRLEIERLFRSGKIRFLVCTSTLVEGVNLSCRTIVVRGPRKGLGNPMEPHDFWNLAGRAGRWGDEFQGNIICIDPNDAVAWPKGVPLRARYPIKRESDAVLDLGDGIVDYLAKRGEQALSDLEGSKEFEQVGAYLLTSYMRLGSISQAGLAKRHDPALIARLDEVLEGLADQLDINVQLAARHPGVSPIGLQHLLETFRDYKGEVGNLLPAEVASDDSYDRFVTIMRRINGSLFAAFEPESRIRLFALIVFQWLKGKSLAEIIRRNIAWHEEVKRSYSLPALIRDTMGLVEQIARFKAPKYLSAYMDVLHLHLTSIGREDLIDHGLDIGTQLEFGVSSRTLISLMELGLSRMSAVALYEKIARDDLDQEGCLEWIVERADQLESMDIPAIIVRELRERLFSTNSAGQVKALE</sequence>
<dbReference type="InterPro" id="IPR001650">
    <property type="entry name" value="Helicase_C-like"/>
</dbReference>
<evidence type="ECO:0000256" key="4">
    <source>
        <dbReference type="ARBA" id="ARBA00022840"/>
    </source>
</evidence>
<accession>A0A2P7RMK5</accession>
<dbReference type="GO" id="GO:0003676">
    <property type="term" value="F:nucleic acid binding"/>
    <property type="evidence" value="ECO:0007669"/>
    <property type="project" value="InterPro"/>
</dbReference>
<keyword evidence="2" id="KW-0378">Hydrolase</keyword>
<evidence type="ECO:0000313" key="8">
    <source>
        <dbReference type="Proteomes" id="UP000240653"/>
    </source>
</evidence>
<dbReference type="PANTHER" id="PTHR47961">
    <property type="entry name" value="DNA POLYMERASE THETA, PUTATIVE (AFU_ORTHOLOGUE AFUA_1G05260)-RELATED"/>
    <property type="match status" value="1"/>
</dbReference>
<dbReference type="OrthoDB" id="9815222at2"/>
<name>A0A2P7RMK5_9HYPH</name>
<organism evidence="7 8">
    <name type="scientific">Pseudaminobacter soli</name>
    <name type="common">ex Li et al. 2025</name>
    <dbReference type="NCBI Taxonomy" id="1295366"/>
    <lineage>
        <taxon>Bacteria</taxon>
        <taxon>Pseudomonadati</taxon>
        <taxon>Pseudomonadota</taxon>
        <taxon>Alphaproteobacteria</taxon>
        <taxon>Hyphomicrobiales</taxon>
        <taxon>Phyllobacteriaceae</taxon>
        <taxon>Pseudaminobacter</taxon>
    </lineage>
</organism>
<keyword evidence="8" id="KW-1185">Reference proteome</keyword>
<dbReference type="Proteomes" id="UP000240653">
    <property type="component" value="Unassembled WGS sequence"/>
</dbReference>
<dbReference type="SMART" id="SM00490">
    <property type="entry name" value="HELICc"/>
    <property type="match status" value="1"/>
</dbReference>
<dbReference type="PROSITE" id="PS51192">
    <property type="entry name" value="HELICASE_ATP_BIND_1"/>
    <property type="match status" value="1"/>
</dbReference>
<dbReference type="Gene3D" id="3.40.50.300">
    <property type="entry name" value="P-loop containing nucleotide triphosphate hydrolases"/>
    <property type="match status" value="2"/>
</dbReference>
<feature type="domain" description="Helicase C-terminal" evidence="6">
    <location>
        <begin position="379"/>
        <end position="565"/>
    </location>
</feature>
<evidence type="ECO:0000259" key="5">
    <source>
        <dbReference type="PROSITE" id="PS51192"/>
    </source>
</evidence>
<keyword evidence="4" id="KW-0067">ATP-binding</keyword>
<reference evidence="7 8" key="1">
    <citation type="submission" date="2018-03" db="EMBL/GenBank/DDBJ databases">
        <title>The draft genome of Mesorhizobium soli JCM 19897.</title>
        <authorList>
            <person name="Li L."/>
            <person name="Liu L."/>
            <person name="Liang L."/>
            <person name="Wang T."/>
            <person name="Zhang X."/>
        </authorList>
    </citation>
    <scope>NUCLEOTIDE SEQUENCE [LARGE SCALE GENOMIC DNA]</scope>
    <source>
        <strain evidence="7 8">JCM 19897</strain>
    </source>
</reference>
<dbReference type="AlphaFoldDB" id="A0A2P7RMK5"/>
<dbReference type="Pfam" id="PF00270">
    <property type="entry name" value="DEAD"/>
    <property type="match status" value="1"/>
</dbReference>
<evidence type="ECO:0000259" key="6">
    <source>
        <dbReference type="PROSITE" id="PS51194"/>
    </source>
</evidence>
<dbReference type="Pfam" id="PF00271">
    <property type="entry name" value="Helicase_C"/>
    <property type="match status" value="1"/>
</dbReference>
<dbReference type="GO" id="GO:0016787">
    <property type="term" value="F:hydrolase activity"/>
    <property type="evidence" value="ECO:0007669"/>
    <property type="project" value="UniProtKB-KW"/>
</dbReference>
<dbReference type="SUPFAM" id="SSF52540">
    <property type="entry name" value="P-loop containing nucleoside triphosphate hydrolases"/>
    <property type="match status" value="1"/>
</dbReference>
<comment type="caution">
    <text evidence="7">The sequence shown here is derived from an EMBL/GenBank/DDBJ whole genome shotgun (WGS) entry which is preliminary data.</text>
</comment>
<protein>
    <submittedName>
        <fullName evidence="7">DEAD/DEAH box helicase</fullName>
    </submittedName>
</protein>
<evidence type="ECO:0000256" key="3">
    <source>
        <dbReference type="ARBA" id="ARBA00022806"/>
    </source>
</evidence>
<dbReference type="GO" id="GO:0005524">
    <property type="term" value="F:ATP binding"/>
    <property type="evidence" value="ECO:0007669"/>
    <property type="project" value="UniProtKB-KW"/>
</dbReference>
<dbReference type="InterPro" id="IPR011545">
    <property type="entry name" value="DEAD/DEAH_box_helicase_dom"/>
</dbReference>
<dbReference type="PANTHER" id="PTHR47961:SF6">
    <property type="entry name" value="DNA-DIRECTED DNA POLYMERASE"/>
    <property type="match status" value="1"/>
</dbReference>
<dbReference type="GO" id="GO:0004386">
    <property type="term" value="F:helicase activity"/>
    <property type="evidence" value="ECO:0007669"/>
    <property type="project" value="UniProtKB-KW"/>
</dbReference>
<gene>
    <name evidence="7" type="ORF">C7I85_29485</name>
</gene>
<evidence type="ECO:0000313" key="7">
    <source>
        <dbReference type="EMBL" id="PSJ51436.1"/>
    </source>
</evidence>
<proteinExistence type="predicted"/>
<dbReference type="InterPro" id="IPR014001">
    <property type="entry name" value="Helicase_ATP-bd"/>
</dbReference>
<dbReference type="PROSITE" id="PS51194">
    <property type="entry name" value="HELICASE_CTER"/>
    <property type="match status" value="1"/>
</dbReference>
<evidence type="ECO:0000256" key="1">
    <source>
        <dbReference type="ARBA" id="ARBA00022741"/>
    </source>
</evidence>
<keyword evidence="3 7" id="KW-0347">Helicase</keyword>
<keyword evidence="1" id="KW-0547">Nucleotide-binding</keyword>
<feature type="domain" description="Helicase ATP-binding" evidence="5">
    <location>
        <begin position="156"/>
        <end position="326"/>
    </location>
</feature>